<keyword evidence="2" id="KW-0238">DNA-binding</keyword>
<dbReference type="InterPro" id="IPR003441">
    <property type="entry name" value="NAC-dom"/>
</dbReference>
<proteinExistence type="predicted"/>
<evidence type="ECO:0000256" key="1">
    <source>
        <dbReference type="ARBA" id="ARBA00023015"/>
    </source>
</evidence>
<organism evidence="6 7">
    <name type="scientific">Trapa natans</name>
    <name type="common">Water chestnut</name>
    <dbReference type="NCBI Taxonomy" id="22666"/>
    <lineage>
        <taxon>Eukaryota</taxon>
        <taxon>Viridiplantae</taxon>
        <taxon>Streptophyta</taxon>
        <taxon>Embryophyta</taxon>
        <taxon>Tracheophyta</taxon>
        <taxon>Spermatophyta</taxon>
        <taxon>Magnoliopsida</taxon>
        <taxon>eudicotyledons</taxon>
        <taxon>Gunneridae</taxon>
        <taxon>Pentapetalae</taxon>
        <taxon>rosids</taxon>
        <taxon>malvids</taxon>
        <taxon>Myrtales</taxon>
        <taxon>Lythraceae</taxon>
        <taxon>Trapa</taxon>
    </lineage>
</organism>
<evidence type="ECO:0000259" key="5">
    <source>
        <dbReference type="PROSITE" id="PS51005"/>
    </source>
</evidence>
<comment type="caution">
    <text evidence="6">The sequence shown here is derived from an EMBL/GenBank/DDBJ whole genome shotgun (WGS) entry which is preliminary data.</text>
</comment>
<dbReference type="InterPro" id="IPR036093">
    <property type="entry name" value="NAC_dom_sf"/>
</dbReference>
<sequence length="336" mass="37689">MEECESGDQLALARPPGYRFYPSEDQLFVFYLMNKNMDPSPQDLCNAIKELDLYRHFPPELPDAVCFPYGFGGRKRHWYCYTARVAYRKQRNRRTRGGFWRRRGGVKEVAVEGGSEGNAVSGTRTRFVFYAGNSAMAAIKTDWIMSEYALADHFEASFVLCRVYVKANRGNSVTSTVMASRGDNCGLQAPDLWEELNINISIDCNISIGPLPASPSNDYAILEPVPEAGPQFDMDNQLEDHAIPEAGPQFLMDNHTIPVPVPEAGPQFHMDHQLDDHVIPIPVPEPSLQFHDDNCLDNHVIPGPVPAGPHFYMDLLNELVAVLEEDYIELDDLGTP</sequence>
<keyword evidence="3" id="KW-0804">Transcription</keyword>
<evidence type="ECO:0000256" key="4">
    <source>
        <dbReference type="ARBA" id="ARBA00023242"/>
    </source>
</evidence>
<dbReference type="EMBL" id="JAXQNO010000016">
    <property type="protein sequence ID" value="KAK4782198.1"/>
    <property type="molecule type" value="Genomic_DNA"/>
</dbReference>
<dbReference type="AlphaFoldDB" id="A0AAN7LFU2"/>
<dbReference type="PANTHER" id="PTHR31719">
    <property type="entry name" value="NAC TRANSCRIPTION FACTOR 56"/>
    <property type="match status" value="1"/>
</dbReference>
<dbReference type="PANTHER" id="PTHR31719:SF216">
    <property type="entry name" value="NAC DOMAIN-CONTAINING PROTEIN 68-LIKE"/>
    <property type="match status" value="1"/>
</dbReference>
<keyword evidence="7" id="KW-1185">Reference proteome</keyword>
<evidence type="ECO:0000313" key="7">
    <source>
        <dbReference type="Proteomes" id="UP001346149"/>
    </source>
</evidence>
<accession>A0AAN7LFU2</accession>
<dbReference type="GO" id="GO:0006355">
    <property type="term" value="P:regulation of DNA-templated transcription"/>
    <property type="evidence" value="ECO:0007669"/>
    <property type="project" value="InterPro"/>
</dbReference>
<dbReference type="Gene3D" id="2.170.150.80">
    <property type="entry name" value="NAC domain"/>
    <property type="match status" value="1"/>
</dbReference>
<feature type="domain" description="NAC" evidence="5">
    <location>
        <begin position="14"/>
        <end position="166"/>
    </location>
</feature>
<reference evidence="6 7" key="1">
    <citation type="journal article" date="2023" name="Hortic Res">
        <title>Pangenome of water caltrop reveals structural variations and asymmetric subgenome divergence after allopolyploidization.</title>
        <authorList>
            <person name="Zhang X."/>
            <person name="Chen Y."/>
            <person name="Wang L."/>
            <person name="Yuan Y."/>
            <person name="Fang M."/>
            <person name="Shi L."/>
            <person name="Lu R."/>
            <person name="Comes H.P."/>
            <person name="Ma Y."/>
            <person name="Chen Y."/>
            <person name="Huang G."/>
            <person name="Zhou Y."/>
            <person name="Zheng Z."/>
            <person name="Qiu Y."/>
        </authorList>
    </citation>
    <scope>NUCLEOTIDE SEQUENCE [LARGE SCALE GENOMIC DNA]</scope>
    <source>
        <strain evidence="6">F231</strain>
    </source>
</reference>
<evidence type="ECO:0000256" key="3">
    <source>
        <dbReference type="ARBA" id="ARBA00023163"/>
    </source>
</evidence>
<dbReference type="SUPFAM" id="SSF101941">
    <property type="entry name" value="NAC domain"/>
    <property type="match status" value="1"/>
</dbReference>
<keyword evidence="1" id="KW-0805">Transcription regulation</keyword>
<gene>
    <name evidence="6" type="ORF">SAY86_016300</name>
</gene>
<dbReference type="PROSITE" id="PS51005">
    <property type="entry name" value="NAC"/>
    <property type="match status" value="1"/>
</dbReference>
<dbReference type="Pfam" id="PF02365">
    <property type="entry name" value="NAM"/>
    <property type="match status" value="1"/>
</dbReference>
<dbReference type="Proteomes" id="UP001346149">
    <property type="component" value="Unassembled WGS sequence"/>
</dbReference>
<name>A0AAN7LFU2_TRANT</name>
<protein>
    <recommendedName>
        <fullName evidence="5">NAC domain-containing protein</fullName>
    </recommendedName>
</protein>
<evidence type="ECO:0000313" key="6">
    <source>
        <dbReference type="EMBL" id="KAK4782198.1"/>
    </source>
</evidence>
<dbReference type="GO" id="GO:0003677">
    <property type="term" value="F:DNA binding"/>
    <property type="evidence" value="ECO:0007669"/>
    <property type="project" value="UniProtKB-KW"/>
</dbReference>
<evidence type="ECO:0000256" key="2">
    <source>
        <dbReference type="ARBA" id="ARBA00023125"/>
    </source>
</evidence>
<keyword evidence="4" id="KW-0539">Nucleus</keyword>